<evidence type="ECO:0000313" key="2">
    <source>
        <dbReference type="EMBL" id="KAJ1720754.1"/>
    </source>
</evidence>
<accession>A0A9W7XYG6</accession>
<dbReference type="Proteomes" id="UP001149813">
    <property type="component" value="Unassembled WGS sequence"/>
</dbReference>
<dbReference type="AlphaFoldDB" id="A0A9W7XYG6"/>
<dbReference type="EMBL" id="JANBOJ010000228">
    <property type="protein sequence ID" value="KAJ1720754.1"/>
    <property type="molecule type" value="Genomic_DNA"/>
</dbReference>
<organism evidence="2 3">
    <name type="scientific">Coemansia erecta</name>
    <dbReference type="NCBI Taxonomy" id="147472"/>
    <lineage>
        <taxon>Eukaryota</taxon>
        <taxon>Fungi</taxon>
        <taxon>Fungi incertae sedis</taxon>
        <taxon>Zoopagomycota</taxon>
        <taxon>Kickxellomycotina</taxon>
        <taxon>Kickxellomycetes</taxon>
        <taxon>Kickxellales</taxon>
        <taxon>Kickxellaceae</taxon>
        <taxon>Coemansia</taxon>
    </lineage>
</organism>
<proteinExistence type="predicted"/>
<comment type="caution">
    <text evidence="2">The sequence shown here is derived from an EMBL/GenBank/DDBJ whole genome shotgun (WGS) entry which is preliminary data.</text>
</comment>
<feature type="region of interest" description="Disordered" evidence="1">
    <location>
        <begin position="24"/>
        <end position="49"/>
    </location>
</feature>
<reference evidence="2" key="1">
    <citation type="submission" date="2022-07" db="EMBL/GenBank/DDBJ databases">
        <title>Phylogenomic reconstructions and comparative analyses of Kickxellomycotina fungi.</title>
        <authorList>
            <person name="Reynolds N.K."/>
            <person name="Stajich J.E."/>
            <person name="Barry K."/>
            <person name="Grigoriev I.V."/>
            <person name="Crous P."/>
            <person name="Smith M.E."/>
        </authorList>
    </citation>
    <scope>NUCLEOTIDE SEQUENCE</scope>
    <source>
        <strain evidence="2">NBRC 32514</strain>
    </source>
</reference>
<gene>
    <name evidence="2" type="ORF">LPJ53_004659</name>
</gene>
<sequence>MSTSIENKVVSTESVSIETAEIAAQTESSISAVSDKSTQTDEPDSTSTQKVRVHVILDKGDVAYIGHLDLEPSSKVSEIKPYVAENHKKVLEYKLETMRGNPVSESDTLAKYTGMDAIQVTIVSCPNRLVYMYRRLTSRW</sequence>
<name>A0A9W7XYG6_9FUNG</name>
<evidence type="ECO:0000313" key="3">
    <source>
        <dbReference type="Proteomes" id="UP001149813"/>
    </source>
</evidence>
<protein>
    <recommendedName>
        <fullName evidence="4">Ubiquitin-like domain-containing protein</fullName>
    </recommendedName>
</protein>
<evidence type="ECO:0008006" key="4">
    <source>
        <dbReference type="Google" id="ProtNLM"/>
    </source>
</evidence>
<dbReference type="OrthoDB" id="10342794at2759"/>
<evidence type="ECO:0000256" key="1">
    <source>
        <dbReference type="SAM" id="MobiDB-lite"/>
    </source>
</evidence>
<keyword evidence="3" id="KW-1185">Reference proteome</keyword>
<feature type="compositionally biased region" description="Polar residues" evidence="1">
    <location>
        <begin position="25"/>
        <end position="37"/>
    </location>
</feature>